<dbReference type="InterPro" id="IPR036640">
    <property type="entry name" value="ABC1_TM_sf"/>
</dbReference>
<feature type="transmembrane region" description="Helical" evidence="9">
    <location>
        <begin position="166"/>
        <end position="185"/>
    </location>
</feature>
<accession>A0A212LJ05</accession>
<dbReference type="InterPro" id="IPR003593">
    <property type="entry name" value="AAA+_ATPase"/>
</dbReference>
<dbReference type="Gene3D" id="1.20.1560.10">
    <property type="entry name" value="ABC transporter type 1, transmembrane domain"/>
    <property type="match status" value="1"/>
</dbReference>
<dbReference type="GO" id="GO:0005524">
    <property type="term" value="F:ATP binding"/>
    <property type="evidence" value="ECO:0007669"/>
    <property type="project" value="UniProtKB-KW"/>
</dbReference>
<dbReference type="AlphaFoldDB" id="A0A212LJ05"/>
<comment type="similarity">
    <text evidence="2">Belongs to the ABC transporter superfamily.</text>
</comment>
<feature type="transmembrane region" description="Helical" evidence="9">
    <location>
        <begin position="78"/>
        <end position="103"/>
    </location>
</feature>
<dbReference type="PANTHER" id="PTHR11384">
    <property type="entry name" value="ATP-BINDING CASSETTE, SUB-FAMILY D MEMBER"/>
    <property type="match status" value="1"/>
</dbReference>
<evidence type="ECO:0000256" key="1">
    <source>
        <dbReference type="ARBA" id="ARBA00004651"/>
    </source>
</evidence>
<name>A0A212LJ05_9HYPH</name>
<dbReference type="InterPro" id="IPR027417">
    <property type="entry name" value="P-loop_NTPase"/>
</dbReference>
<evidence type="ECO:0000256" key="2">
    <source>
        <dbReference type="ARBA" id="ARBA00005417"/>
    </source>
</evidence>
<keyword evidence="6" id="KW-0067">ATP-binding</keyword>
<evidence type="ECO:0000256" key="4">
    <source>
        <dbReference type="ARBA" id="ARBA00022692"/>
    </source>
</evidence>
<evidence type="ECO:0000256" key="8">
    <source>
        <dbReference type="ARBA" id="ARBA00023136"/>
    </source>
</evidence>
<proteinExistence type="inferred from homology"/>
<dbReference type="InterPro" id="IPR011527">
    <property type="entry name" value="ABC1_TM_dom"/>
</dbReference>
<dbReference type="Pfam" id="PF06472">
    <property type="entry name" value="ABC_membrane_2"/>
    <property type="match status" value="1"/>
</dbReference>
<feature type="transmembrane region" description="Helical" evidence="9">
    <location>
        <begin position="36"/>
        <end position="58"/>
    </location>
</feature>
<dbReference type="InterPro" id="IPR050835">
    <property type="entry name" value="ABC_transporter_sub-D"/>
</dbReference>
<dbReference type="GO" id="GO:0140359">
    <property type="term" value="F:ABC-type transporter activity"/>
    <property type="evidence" value="ECO:0007669"/>
    <property type="project" value="InterPro"/>
</dbReference>
<dbReference type="InterPro" id="IPR003439">
    <property type="entry name" value="ABC_transporter-like_ATP-bd"/>
</dbReference>
<feature type="domain" description="ABC transporter" evidence="10">
    <location>
        <begin position="401"/>
        <end position="626"/>
    </location>
</feature>
<evidence type="ECO:0000256" key="9">
    <source>
        <dbReference type="SAM" id="Phobius"/>
    </source>
</evidence>
<dbReference type="Gene3D" id="3.40.50.300">
    <property type="entry name" value="P-loop containing nucleotide triphosphate hydrolases"/>
    <property type="match status" value="1"/>
</dbReference>
<gene>
    <name evidence="11" type="ORF">KL86PLE_41340</name>
</gene>
<evidence type="ECO:0000256" key="3">
    <source>
        <dbReference type="ARBA" id="ARBA00022448"/>
    </source>
</evidence>
<evidence type="ECO:0000259" key="10">
    <source>
        <dbReference type="PROSITE" id="PS50893"/>
    </source>
</evidence>
<dbReference type="PROSITE" id="PS00211">
    <property type="entry name" value="ABC_TRANSPORTER_1"/>
    <property type="match status" value="1"/>
</dbReference>
<feature type="transmembrane region" description="Helical" evidence="9">
    <location>
        <begin position="205"/>
        <end position="227"/>
    </location>
</feature>
<dbReference type="SUPFAM" id="SSF52540">
    <property type="entry name" value="P-loop containing nucleoside triphosphate hydrolases"/>
    <property type="match status" value="1"/>
</dbReference>
<comment type="subcellular location">
    <subcellularLocation>
        <location evidence="1">Cell membrane</location>
        <topology evidence="1">Multi-pass membrane protein</topology>
    </subcellularLocation>
</comment>
<keyword evidence="3" id="KW-0813">Transport</keyword>
<keyword evidence="5" id="KW-0547">Nucleotide-binding</keyword>
<dbReference type="SUPFAM" id="SSF90123">
    <property type="entry name" value="ABC transporter transmembrane region"/>
    <property type="match status" value="1"/>
</dbReference>
<sequence length="640" mass="70385">MAADAGVKALATPVSSMRSFWGLLGAYWVSEKWREAWALTIAVALLSAAASKSGVWLAQASGTFIATIASFHDLGASAIADVLTAAGVLVGLALLKFAVFLGFRHYFSTTLHRKWRQWLDGRFNAALLSDHRPYYHLLVMGSSDEGSNVPDNIDQRIQESIKAMTGNALGMAMGLISVVTSVYFVGEMLLSTSVAIHGLDFLGSYASAVLVFALAVTYVPVSTAIALRIGRAIEALNVAMLRYEGSYRAELSMLVRRVLPIAAARGEQVQASIHRRQYQAIDRTWSVQNKISAIFLAFNGSYTYITQKVVAYLPNMPAYMQGGISFRTYVTGSELASELISDCSWVIQVMPDIANLRANVNRVVELADAIERVQDAQAFYRETGISEFRYEQQAPERGLSVQGLELMFAGKEAQPFLRVARLSIKPGQWIFVRGPSGSGKSCLVKALNGLWPYGRGRVIMPEGMKALYACQDTRLPQASLKQLIAMPEDEHEHRDLEVAAIMSAVGLGDFIPSMGNPYYRGRRWDDVLSGGQKQKVVLARILLHTPDVLFLDEATAALDPEARTEFHRLVRQYCPKATVLSVMHEQTPPTDSLGRPFYHAILNIENGRAGLEPVVVPAPPPVRDTRGGFRSMLSVMRHRP</sequence>
<dbReference type="InterPro" id="IPR017871">
    <property type="entry name" value="ABC_transporter-like_CS"/>
</dbReference>
<evidence type="ECO:0000313" key="11">
    <source>
        <dbReference type="EMBL" id="SCM77535.1"/>
    </source>
</evidence>
<keyword evidence="7 9" id="KW-1133">Transmembrane helix</keyword>
<organism evidence="11">
    <name type="scientific">uncultured Pleomorphomonas sp</name>
    <dbReference type="NCBI Taxonomy" id="442121"/>
    <lineage>
        <taxon>Bacteria</taxon>
        <taxon>Pseudomonadati</taxon>
        <taxon>Pseudomonadota</taxon>
        <taxon>Alphaproteobacteria</taxon>
        <taxon>Hyphomicrobiales</taxon>
        <taxon>Pleomorphomonadaceae</taxon>
        <taxon>Pleomorphomonas</taxon>
        <taxon>environmental samples</taxon>
    </lineage>
</organism>
<dbReference type="GO" id="GO:0005886">
    <property type="term" value="C:plasma membrane"/>
    <property type="evidence" value="ECO:0007669"/>
    <property type="project" value="UniProtKB-SubCell"/>
</dbReference>
<dbReference type="GO" id="GO:0016887">
    <property type="term" value="F:ATP hydrolysis activity"/>
    <property type="evidence" value="ECO:0007669"/>
    <property type="project" value="InterPro"/>
</dbReference>
<dbReference type="Pfam" id="PF00005">
    <property type="entry name" value="ABC_tran"/>
    <property type="match status" value="1"/>
</dbReference>
<dbReference type="EMBL" id="FMJD01000008">
    <property type="protein sequence ID" value="SCM77535.1"/>
    <property type="molecule type" value="Genomic_DNA"/>
</dbReference>
<dbReference type="PANTHER" id="PTHR11384:SF59">
    <property type="entry name" value="LYSOSOMAL COBALAMIN TRANSPORTER ABCD4"/>
    <property type="match status" value="1"/>
</dbReference>
<evidence type="ECO:0000256" key="7">
    <source>
        <dbReference type="ARBA" id="ARBA00022989"/>
    </source>
</evidence>
<keyword evidence="4 9" id="KW-0812">Transmembrane</keyword>
<dbReference type="PROSITE" id="PS50893">
    <property type="entry name" value="ABC_TRANSPORTER_2"/>
    <property type="match status" value="1"/>
</dbReference>
<dbReference type="SMART" id="SM00382">
    <property type="entry name" value="AAA"/>
    <property type="match status" value="1"/>
</dbReference>
<evidence type="ECO:0000256" key="5">
    <source>
        <dbReference type="ARBA" id="ARBA00022741"/>
    </source>
</evidence>
<reference evidence="11" key="1">
    <citation type="submission" date="2016-08" db="EMBL/GenBank/DDBJ databases">
        <authorList>
            <person name="Seilhamer J.J."/>
        </authorList>
    </citation>
    <scope>NUCLEOTIDE SEQUENCE</scope>
    <source>
        <strain evidence="11">86</strain>
    </source>
</reference>
<evidence type="ECO:0000256" key="6">
    <source>
        <dbReference type="ARBA" id="ARBA00022840"/>
    </source>
</evidence>
<keyword evidence="8 9" id="KW-0472">Membrane</keyword>
<protein>
    <submittedName>
        <fullName evidence="11">ABC transporter related protein</fullName>
    </submittedName>
</protein>